<dbReference type="STRING" id="1319815.HMPREF0202_01642"/>
<keyword evidence="3 6" id="KW-0812">Transmembrane</keyword>
<dbReference type="InterPro" id="IPR005598">
    <property type="entry name" value="ATP_synth_I"/>
</dbReference>
<comment type="caution">
    <text evidence="7">The sequence shown here is derived from an EMBL/GenBank/DDBJ whole genome shotgun (WGS) entry which is preliminary data.</text>
</comment>
<protein>
    <recommendedName>
        <fullName evidence="9">ATP synthase I</fullName>
    </recommendedName>
</protein>
<gene>
    <name evidence="7" type="ORF">HMPREF0202_01642</name>
</gene>
<sequence>MDELKKIIKRGIITAVVVLIYGVLSGNKYVYMGMFSGAILSVVGFYMICLDAKASLASNSPFKVGVIGYLKRYFLYGIFLALATKFYGFPMLVSGVIGLLNIKINILAITLFNNIKKFKSKYLK</sequence>
<dbReference type="HOGENOM" id="CLU_162567_0_0_0"/>
<feature type="transmembrane region" description="Helical" evidence="6">
    <location>
        <begin position="96"/>
        <end position="115"/>
    </location>
</feature>
<reference evidence="7 8" key="1">
    <citation type="submission" date="2013-08" db="EMBL/GenBank/DDBJ databases">
        <authorList>
            <person name="Weinstock G."/>
            <person name="Sodergren E."/>
            <person name="Wylie T."/>
            <person name="Fulton L."/>
            <person name="Fulton R."/>
            <person name="Fronick C."/>
            <person name="O'Laughlin M."/>
            <person name="Godfrey J."/>
            <person name="Miner T."/>
            <person name="Herter B."/>
            <person name="Appelbaum E."/>
            <person name="Cordes M."/>
            <person name="Lek S."/>
            <person name="Wollam A."/>
            <person name="Pepin K.H."/>
            <person name="Palsikar V.B."/>
            <person name="Mitreva M."/>
            <person name="Wilson R.K."/>
        </authorList>
    </citation>
    <scope>NUCLEOTIDE SEQUENCE [LARGE SCALE GENOMIC DNA]</scope>
    <source>
        <strain evidence="7 8">ATCC BAA-474</strain>
    </source>
</reference>
<evidence type="ECO:0000313" key="8">
    <source>
        <dbReference type="Proteomes" id="UP000017081"/>
    </source>
</evidence>
<dbReference type="EMBL" id="AXZF01000064">
    <property type="protein sequence ID" value="ERT68483.1"/>
    <property type="molecule type" value="Genomic_DNA"/>
</dbReference>
<feature type="transmembrane region" description="Helical" evidence="6">
    <location>
        <begin position="7"/>
        <end position="24"/>
    </location>
</feature>
<dbReference type="RefSeq" id="WP_023051179.1">
    <property type="nucleotide sequence ID" value="NZ_CP173065.2"/>
</dbReference>
<evidence type="ECO:0008006" key="9">
    <source>
        <dbReference type="Google" id="ProtNLM"/>
    </source>
</evidence>
<evidence type="ECO:0000256" key="4">
    <source>
        <dbReference type="ARBA" id="ARBA00022989"/>
    </source>
</evidence>
<keyword evidence="8" id="KW-1185">Reference proteome</keyword>
<dbReference type="Proteomes" id="UP000017081">
    <property type="component" value="Unassembled WGS sequence"/>
</dbReference>
<organism evidence="7 8">
    <name type="scientific">Cetobacterium somerae ATCC BAA-474</name>
    <dbReference type="NCBI Taxonomy" id="1319815"/>
    <lineage>
        <taxon>Bacteria</taxon>
        <taxon>Fusobacteriati</taxon>
        <taxon>Fusobacteriota</taxon>
        <taxon>Fusobacteriia</taxon>
        <taxon>Fusobacteriales</taxon>
        <taxon>Fusobacteriaceae</taxon>
        <taxon>Cetobacterium</taxon>
    </lineage>
</organism>
<feature type="transmembrane region" description="Helical" evidence="6">
    <location>
        <begin position="30"/>
        <end position="52"/>
    </location>
</feature>
<evidence type="ECO:0000313" key="7">
    <source>
        <dbReference type="EMBL" id="ERT68483.1"/>
    </source>
</evidence>
<name>U7VCF3_9FUSO</name>
<accession>U7VCF3</accession>
<dbReference type="AlphaFoldDB" id="U7VCF3"/>
<dbReference type="Pfam" id="PF03899">
    <property type="entry name" value="ATP-synt_I"/>
    <property type="match status" value="1"/>
</dbReference>
<dbReference type="eggNOG" id="ENOG50335K7">
    <property type="taxonomic scope" value="Bacteria"/>
</dbReference>
<evidence type="ECO:0000256" key="2">
    <source>
        <dbReference type="ARBA" id="ARBA00022475"/>
    </source>
</evidence>
<evidence type="ECO:0000256" key="5">
    <source>
        <dbReference type="ARBA" id="ARBA00023136"/>
    </source>
</evidence>
<proteinExistence type="predicted"/>
<evidence type="ECO:0000256" key="1">
    <source>
        <dbReference type="ARBA" id="ARBA00004651"/>
    </source>
</evidence>
<keyword evidence="4 6" id="KW-1133">Transmembrane helix</keyword>
<dbReference type="GO" id="GO:0005886">
    <property type="term" value="C:plasma membrane"/>
    <property type="evidence" value="ECO:0007669"/>
    <property type="project" value="UniProtKB-SubCell"/>
</dbReference>
<evidence type="ECO:0000256" key="6">
    <source>
        <dbReference type="SAM" id="Phobius"/>
    </source>
</evidence>
<comment type="subcellular location">
    <subcellularLocation>
        <location evidence="1">Cell membrane</location>
        <topology evidence="1">Multi-pass membrane protein</topology>
    </subcellularLocation>
</comment>
<keyword evidence="5 6" id="KW-0472">Membrane</keyword>
<evidence type="ECO:0000256" key="3">
    <source>
        <dbReference type="ARBA" id="ARBA00022692"/>
    </source>
</evidence>
<keyword evidence="2" id="KW-1003">Cell membrane</keyword>